<sequence length="271" mass="29208">MTVVSAFLVPGTPLPQLKPEVPSWGQLAAATERAGKALAASRPDVVLVYSTQWLAVLDQQWLTRPRSEGVHVDENWYEFGDLAYDIRADTALAEACVTSSPLHGVHARGVNYDGFPIDTGTITACTLMGIGTDAFPLVVGSNNLYHSGEITEKLAALAVDCAKDQNKRVAVVGVGGLSGSLFREEIDPREDRIANEEDDKWNRRVLKLIEAGDVSALREAMPVYAKEARVGMGFKHLHWILGALKGKFSGANVLGYGPSYGSGAAVIEFRL</sequence>
<organism evidence="2">
    <name type="scientific">Cupriavidus sp. D4</name>
    <dbReference type="NCBI Taxonomy" id="1041106"/>
    <lineage>
        <taxon>Bacteria</taxon>
        <taxon>Pseudomonadati</taxon>
        <taxon>Pseudomonadota</taxon>
        <taxon>Betaproteobacteria</taxon>
        <taxon>Burkholderiales</taxon>
        <taxon>Burkholderiaceae</taxon>
        <taxon>Cupriavidus</taxon>
    </lineage>
</organism>
<evidence type="ECO:0000259" key="1">
    <source>
        <dbReference type="Pfam" id="PF02900"/>
    </source>
</evidence>
<dbReference type="SUPFAM" id="SSF53213">
    <property type="entry name" value="LigB-like"/>
    <property type="match status" value="1"/>
</dbReference>
<reference evidence="2" key="1">
    <citation type="submission" date="2010-12" db="EMBL/GenBank/DDBJ databases">
        <authorList>
            <person name="Wu Z."/>
            <person name="Hong Q."/>
            <person name="Li S."/>
        </authorList>
    </citation>
    <scope>NUCLEOTIDE SEQUENCE</scope>
    <source>
        <strain evidence="2">D4</strain>
    </source>
</reference>
<gene>
    <name evidence="2" type="primary">cnbCa</name>
</gene>
<evidence type="ECO:0000313" key="2">
    <source>
        <dbReference type="EMBL" id="AEI74585.1"/>
    </source>
</evidence>
<dbReference type="AlphaFoldDB" id="F8T0T7"/>
<name>F8T0T7_9BURK</name>
<keyword evidence="2" id="KW-0223">Dioxygenase</keyword>
<protein>
    <submittedName>
        <fullName evidence="2">2-amino-5-chlorophenol 1,6-dioxygenase alpha subunit</fullName>
    </submittedName>
</protein>
<dbReference type="GO" id="GO:0016702">
    <property type="term" value="F:oxidoreductase activity, acting on single donors with incorporation of molecular oxygen, incorporation of two atoms of oxygen"/>
    <property type="evidence" value="ECO:0007669"/>
    <property type="project" value="UniProtKB-ARBA"/>
</dbReference>
<keyword evidence="2" id="KW-0560">Oxidoreductase</keyword>
<proteinExistence type="predicted"/>
<dbReference type="InterPro" id="IPR004183">
    <property type="entry name" value="Xdiol_dOase_suB"/>
</dbReference>
<feature type="domain" description="Extradiol ring-cleavage dioxygenase class III enzyme subunit B" evidence="1">
    <location>
        <begin position="24"/>
        <end position="247"/>
    </location>
</feature>
<dbReference type="EMBL" id="HQ704875">
    <property type="protein sequence ID" value="AEI74585.1"/>
    <property type="molecule type" value="Genomic_DNA"/>
</dbReference>
<dbReference type="Pfam" id="PF02900">
    <property type="entry name" value="LigB"/>
    <property type="match status" value="1"/>
</dbReference>
<accession>F8T0T7</accession>
<dbReference type="GO" id="GO:0008198">
    <property type="term" value="F:ferrous iron binding"/>
    <property type="evidence" value="ECO:0007669"/>
    <property type="project" value="InterPro"/>
</dbReference>
<dbReference type="Gene3D" id="3.40.830.10">
    <property type="entry name" value="LigB-like"/>
    <property type="match status" value="1"/>
</dbReference>